<feature type="signal peptide" evidence="1">
    <location>
        <begin position="1"/>
        <end position="19"/>
    </location>
</feature>
<dbReference type="OrthoDB" id="2251794at2759"/>
<dbReference type="Gene3D" id="2.30.30.40">
    <property type="entry name" value="SH3 Domains"/>
    <property type="match status" value="1"/>
</dbReference>
<feature type="chain" id="PRO_5014146004" evidence="1">
    <location>
        <begin position="20"/>
        <end position="121"/>
    </location>
</feature>
<evidence type="ECO:0000313" key="2">
    <source>
        <dbReference type="EMBL" id="PKY06651.1"/>
    </source>
</evidence>
<dbReference type="VEuPathDB" id="FungiDB:P168DRAFT_288573"/>
<evidence type="ECO:0000256" key="1">
    <source>
        <dbReference type="SAM" id="SignalP"/>
    </source>
</evidence>
<gene>
    <name evidence="2" type="ORF">P168DRAFT_288573</name>
</gene>
<dbReference type="AlphaFoldDB" id="A0A2I1D9W2"/>
<reference evidence="2" key="1">
    <citation type="submission" date="2016-12" db="EMBL/GenBank/DDBJ databases">
        <title>The genomes of Aspergillus section Nigri reveals drivers in fungal speciation.</title>
        <authorList>
            <consortium name="DOE Joint Genome Institute"/>
            <person name="Vesth T.C."/>
            <person name="Nybo J."/>
            <person name="Theobald S."/>
            <person name="Brandl J."/>
            <person name="Frisvad J.C."/>
            <person name="Nielsen K.F."/>
            <person name="Lyhne E.K."/>
            <person name="Kogle M.E."/>
            <person name="Kuo A."/>
            <person name="Riley R."/>
            <person name="Clum A."/>
            <person name="Nolan M."/>
            <person name="Lipzen A."/>
            <person name="Salamov A."/>
            <person name="Henrissat B."/>
            <person name="Wiebenga A."/>
            <person name="De vries R.P."/>
            <person name="Grigoriev I.V."/>
            <person name="Mortensen U.H."/>
            <person name="Andersen M.R."/>
            <person name="Baker S.E."/>
        </authorList>
    </citation>
    <scope>NUCLEOTIDE SEQUENCE</scope>
    <source>
        <strain evidence="2">IBT 28561</strain>
    </source>
</reference>
<comment type="caution">
    <text evidence="2">The sequence shown here is derived from an EMBL/GenBank/DDBJ whole genome shotgun (WGS) entry which is preliminary data.</text>
</comment>
<dbReference type="GeneID" id="36544341"/>
<name>A0A2I1D9W2_ASPC2</name>
<protein>
    <submittedName>
        <fullName evidence="2">Uncharacterized protein</fullName>
    </submittedName>
</protein>
<proteinExistence type="predicted"/>
<dbReference type="Proteomes" id="UP000234254">
    <property type="component" value="Unassembled WGS sequence"/>
</dbReference>
<accession>A0A2I1D9W2</accession>
<evidence type="ECO:0000313" key="3">
    <source>
        <dbReference type="Proteomes" id="UP000234254"/>
    </source>
</evidence>
<sequence>MKLPTLSLVLSSLLLASSAAPTDPEPRDTSPEALGLAKRSVSCKIINVSKYANCRAGPGTNYEVRHRAPVGNSYNFVCYKKGECYQGNCTWDKIIIDSGYVCYVNGYFTDSKCSMAALGKC</sequence>
<keyword evidence="1" id="KW-0732">Signal</keyword>
<dbReference type="EMBL" id="MSFM01000003">
    <property type="protein sequence ID" value="PKY06651.1"/>
    <property type="molecule type" value="Genomic_DNA"/>
</dbReference>
<organism evidence="2 3">
    <name type="scientific">Aspergillus campestris (strain IBT 28561)</name>
    <dbReference type="NCBI Taxonomy" id="1392248"/>
    <lineage>
        <taxon>Eukaryota</taxon>
        <taxon>Fungi</taxon>
        <taxon>Dikarya</taxon>
        <taxon>Ascomycota</taxon>
        <taxon>Pezizomycotina</taxon>
        <taxon>Eurotiomycetes</taxon>
        <taxon>Eurotiomycetidae</taxon>
        <taxon>Eurotiales</taxon>
        <taxon>Aspergillaceae</taxon>
        <taxon>Aspergillus</taxon>
        <taxon>Aspergillus subgen. Circumdati</taxon>
    </lineage>
</organism>
<dbReference type="RefSeq" id="XP_024695245.1">
    <property type="nucleotide sequence ID" value="XM_024836817.1"/>
</dbReference>
<keyword evidence="3" id="KW-1185">Reference proteome</keyword>